<dbReference type="SUPFAM" id="SSF48452">
    <property type="entry name" value="TPR-like"/>
    <property type="match status" value="1"/>
</dbReference>
<keyword evidence="3" id="KW-1185">Reference proteome</keyword>
<dbReference type="InterPro" id="IPR011990">
    <property type="entry name" value="TPR-like_helical_dom_sf"/>
</dbReference>
<feature type="signal peptide" evidence="1">
    <location>
        <begin position="1"/>
        <end position="21"/>
    </location>
</feature>
<name>A0A383TV62_9FLAO</name>
<protein>
    <submittedName>
        <fullName evidence="2">Uncharacterized protein</fullName>
    </submittedName>
</protein>
<proteinExistence type="predicted"/>
<evidence type="ECO:0000313" key="3">
    <source>
        <dbReference type="Proteomes" id="UP000262142"/>
    </source>
</evidence>
<accession>A0A383TV62</accession>
<dbReference type="EMBL" id="UNSC01000001">
    <property type="protein sequence ID" value="SZD71120.1"/>
    <property type="molecule type" value="Genomic_DNA"/>
</dbReference>
<organism evidence="2 3">
    <name type="scientific">Candidatus Ornithobacterium hominis</name>
    <dbReference type="NCBI Taxonomy" id="2497989"/>
    <lineage>
        <taxon>Bacteria</taxon>
        <taxon>Pseudomonadati</taxon>
        <taxon>Bacteroidota</taxon>
        <taxon>Flavobacteriia</taxon>
        <taxon>Flavobacteriales</taxon>
        <taxon>Weeksellaceae</taxon>
        <taxon>Ornithobacterium</taxon>
    </lineage>
</organism>
<gene>
    <name evidence="2" type="ORF">SAMEA104719789_00214</name>
</gene>
<keyword evidence="1" id="KW-0732">Signal</keyword>
<dbReference type="Proteomes" id="UP000262142">
    <property type="component" value="Unassembled WGS sequence"/>
</dbReference>
<dbReference type="RefSeq" id="WP_133297990.1">
    <property type="nucleotide sequence ID" value="NZ_UNSC01000001.1"/>
</dbReference>
<dbReference type="OrthoDB" id="1522899at2"/>
<sequence length="478" mass="53693">MRKLFILGLAMFFLGYQSIQAQNCDTYEIKLNKQVQTKNYKEAYPILKEALQNCASEKVNYYNFGEIILDELAKDATNEADKKKYAQDLIDLLDKRIQYFAEDKKAFWEGERISYMLNYNLIDKQQAYDAFTKLFNSSEDTQKVSANTVLLYYTTALELLNEDKIDFNQALDVYFKTKKVAEDNIELRSIEYGKLAEKLDSIQKINPQNQLTAAEQQIMENAQSAKNVFVDVNQSMEAILKEYTTCDNIAPMFINNFEVNKDSIEWLKESYASLASNDCYDLPIMQTIEDQYKIVWKKQNPQEDISVASSSNNTSSTIGSDYADGARKFKAGNYSGAIASFQKAIDQVSGTTKGDVAYYIALSYQKTGNLSNAVSWAKRAANYKPGFGAPYQLIAGIFGSNANSCGSSQFEKLSAYWVAADYANKACAVDSRSCSWARKAANSYEATAPNQEMAFQNGKKKGESVSISCFGGATTRVR</sequence>
<dbReference type="Gene3D" id="1.25.40.10">
    <property type="entry name" value="Tetratricopeptide repeat domain"/>
    <property type="match status" value="1"/>
</dbReference>
<feature type="chain" id="PRO_5017029608" evidence="1">
    <location>
        <begin position="22"/>
        <end position="478"/>
    </location>
</feature>
<evidence type="ECO:0000313" key="2">
    <source>
        <dbReference type="EMBL" id="SZD71120.1"/>
    </source>
</evidence>
<evidence type="ECO:0000256" key="1">
    <source>
        <dbReference type="SAM" id="SignalP"/>
    </source>
</evidence>
<dbReference type="AlphaFoldDB" id="A0A383TV62"/>
<reference evidence="2 3" key="1">
    <citation type="submission" date="2018-09" db="EMBL/GenBank/DDBJ databases">
        <authorList>
            <consortium name="Pathogen Informatics"/>
        </authorList>
    </citation>
    <scope>NUCLEOTIDE SEQUENCE [LARGE SCALE GENOMIC DNA]</scope>
    <source>
        <strain evidence="2 3">OH-22767</strain>
    </source>
</reference>